<dbReference type="EMBL" id="FMSP01000005">
    <property type="protein sequence ID" value="SCV69720.1"/>
    <property type="molecule type" value="Genomic_DNA"/>
</dbReference>
<dbReference type="AlphaFoldDB" id="A0A238F787"/>
<protein>
    <submittedName>
        <fullName evidence="1">BQ2448_1114 protein</fullName>
    </submittedName>
</protein>
<organism evidence="1 2">
    <name type="scientific">Microbotryum intermedium</name>
    <dbReference type="NCBI Taxonomy" id="269621"/>
    <lineage>
        <taxon>Eukaryota</taxon>
        <taxon>Fungi</taxon>
        <taxon>Dikarya</taxon>
        <taxon>Basidiomycota</taxon>
        <taxon>Pucciniomycotina</taxon>
        <taxon>Microbotryomycetes</taxon>
        <taxon>Microbotryales</taxon>
        <taxon>Microbotryaceae</taxon>
        <taxon>Microbotryum</taxon>
    </lineage>
</organism>
<reference evidence="2" key="1">
    <citation type="submission" date="2016-09" db="EMBL/GenBank/DDBJ databases">
        <authorList>
            <person name="Jeantristanb JTB J.-T."/>
            <person name="Ricardo R."/>
        </authorList>
    </citation>
    <scope>NUCLEOTIDE SEQUENCE [LARGE SCALE GENOMIC DNA]</scope>
</reference>
<proteinExistence type="predicted"/>
<evidence type="ECO:0000313" key="2">
    <source>
        <dbReference type="Proteomes" id="UP000198372"/>
    </source>
</evidence>
<accession>A0A238F787</accession>
<keyword evidence="2" id="KW-1185">Reference proteome</keyword>
<name>A0A238F787_9BASI</name>
<gene>
    <name evidence="1" type="ORF">BQ2448_1114</name>
</gene>
<sequence length="58" mass="6545">MTFTLLSWHEPARPTIIPERKALALVPATEQPLQDRVDSPSFTIKGRTVQVVVKFLTI</sequence>
<dbReference type="Proteomes" id="UP000198372">
    <property type="component" value="Unassembled WGS sequence"/>
</dbReference>
<evidence type="ECO:0000313" key="1">
    <source>
        <dbReference type="EMBL" id="SCV69720.1"/>
    </source>
</evidence>